<evidence type="ECO:0000256" key="6">
    <source>
        <dbReference type="ARBA" id="ARBA00022777"/>
    </source>
</evidence>
<evidence type="ECO:0000256" key="2">
    <source>
        <dbReference type="ARBA" id="ARBA00004370"/>
    </source>
</evidence>
<feature type="domain" description="Histidine kinase" evidence="9">
    <location>
        <begin position="118"/>
        <end position="329"/>
    </location>
</feature>
<dbReference type="GO" id="GO:0005886">
    <property type="term" value="C:plasma membrane"/>
    <property type="evidence" value="ECO:0007669"/>
    <property type="project" value="TreeGrafter"/>
</dbReference>
<dbReference type="InterPro" id="IPR004358">
    <property type="entry name" value="Sig_transdc_His_kin-like_C"/>
</dbReference>
<comment type="subcellular location">
    <subcellularLocation>
        <location evidence="2">Membrane</location>
    </subcellularLocation>
</comment>
<dbReference type="AlphaFoldDB" id="A0A1T4MGK3"/>
<reference evidence="10 11" key="1">
    <citation type="submission" date="2017-02" db="EMBL/GenBank/DDBJ databases">
        <authorList>
            <person name="Peterson S.W."/>
        </authorList>
    </citation>
    <scope>NUCLEOTIDE SEQUENCE [LARGE SCALE GENOMIC DNA]</scope>
    <source>
        <strain evidence="10 11">ATCC 51222</strain>
    </source>
</reference>
<keyword evidence="8" id="KW-0812">Transmembrane</keyword>
<evidence type="ECO:0000256" key="3">
    <source>
        <dbReference type="ARBA" id="ARBA00012438"/>
    </source>
</evidence>
<dbReference type="SUPFAM" id="SSF55874">
    <property type="entry name" value="ATPase domain of HSP90 chaperone/DNA topoisomerase II/histidine kinase"/>
    <property type="match status" value="1"/>
</dbReference>
<evidence type="ECO:0000313" key="10">
    <source>
        <dbReference type="EMBL" id="SJZ65908.1"/>
    </source>
</evidence>
<evidence type="ECO:0000256" key="7">
    <source>
        <dbReference type="ARBA" id="ARBA00023012"/>
    </source>
</evidence>
<dbReference type="GO" id="GO:0004721">
    <property type="term" value="F:phosphoprotein phosphatase activity"/>
    <property type="evidence" value="ECO:0007669"/>
    <property type="project" value="TreeGrafter"/>
</dbReference>
<organism evidence="10 11">
    <name type="scientific">Eubacterium coprostanoligenes</name>
    <dbReference type="NCBI Taxonomy" id="290054"/>
    <lineage>
        <taxon>Bacteria</taxon>
        <taxon>Bacillati</taxon>
        <taxon>Bacillota</taxon>
        <taxon>Clostridia</taxon>
        <taxon>Eubacteriales</taxon>
        <taxon>Eubacteriaceae</taxon>
        <taxon>Eubacterium</taxon>
    </lineage>
</organism>
<evidence type="ECO:0000313" key="11">
    <source>
        <dbReference type="Proteomes" id="UP000190657"/>
    </source>
</evidence>
<keyword evidence="5" id="KW-0808">Transferase</keyword>
<dbReference type="SMART" id="SM00388">
    <property type="entry name" value="HisKA"/>
    <property type="match status" value="1"/>
</dbReference>
<dbReference type="GO" id="GO:0000155">
    <property type="term" value="F:phosphorelay sensor kinase activity"/>
    <property type="evidence" value="ECO:0007669"/>
    <property type="project" value="InterPro"/>
</dbReference>
<keyword evidence="8" id="KW-1133">Transmembrane helix</keyword>
<evidence type="ECO:0000256" key="1">
    <source>
        <dbReference type="ARBA" id="ARBA00000085"/>
    </source>
</evidence>
<gene>
    <name evidence="10" type="ORF">SAMN02745114_01245</name>
</gene>
<evidence type="ECO:0000256" key="5">
    <source>
        <dbReference type="ARBA" id="ARBA00022679"/>
    </source>
</evidence>
<keyword evidence="8" id="KW-0472">Membrane</keyword>
<feature type="transmembrane region" description="Helical" evidence="8">
    <location>
        <begin position="30"/>
        <end position="49"/>
    </location>
</feature>
<dbReference type="RefSeq" id="WP_078768721.1">
    <property type="nucleotide sequence ID" value="NZ_FUWW01000013.1"/>
</dbReference>
<dbReference type="OrthoDB" id="9806130at2"/>
<evidence type="ECO:0000256" key="4">
    <source>
        <dbReference type="ARBA" id="ARBA00022553"/>
    </source>
</evidence>
<feature type="transmembrane region" description="Helical" evidence="8">
    <location>
        <begin position="6"/>
        <end position="23"/>
    </location>
</feature>
<dbReference type="PRINTS" id="PR00344">
    <property type="entry name" value="BCTRLSENSOR"/>
</dbReference>
<dbReference type="EMBL" id="FUWW01000013">
    <property type="protein sequence ID" value="SJZ65908.1"/>
    <property type="molecule type" value="Genomic_DNA"/>
</dbReference>
<dbReference type="SUPFAM" id="SSF47384">
    <property type="entry name" value="Homodimeric domain of signal transducing histidine kinase"/>
    <property type="match status" value="1"/>
</dbReference>
<keyword evidence="6 10" id="KW-0418">Kinase</keyword>
<proteinExistence type="predicted"/>
<dbReference type="PANTHER" id="PTHR45453">
    <property type="entry name" value="PHOSPHATE REGULON SENSOR PROTEIN PHOR"/>
    <property type="match status" value="1"/>
</dbReference>
<dbReference type="Pfam" id="PF00512">
    <property type="entry name" value="HisKA"/>
    <property type="match status" value="1"/>
</dbReference>
<dbReference type="STRING" id="290054.SAMN02745114_01245"/>
<comment type="catalytic activity">
    <reaction evidence="1">
        <text>ATP + protein L-histidine = ADP + protein N-phospho-L-histidine.</text>
        <dbReference type="EC" id="2.7.13.3"/>
    </reaction>
</comment>
<protein>
    <recommendedName>
        <fullName evidence="3">histidine kinase</fullName>
        <ecNumber evidence="3">2.7.13.3</ecNumber>
    </recommendedName>
</protein>
<dbReference type="Gene3D" id="1.10.287.130">
    <property type="match status" value="1"/>
</dbReference>
<name>A0A1T4MGK3_9FIRM</name>
<evidence type="ECO:0000259" key="9">
    <source>
        <dbReference type="PROSITE" id="PS50109"/>
    </source>
</evidence>
<dbReference type="Proteomes" id="UP000190657">
    <property type="component" value="Unassembled WGS sequence"/>
</dbReference>
<dbReference type="InterPro" id="IPR050351">
    <property type="entry name" value="BphY/WalK/GraS-like"/>
</dbReference>
<dbReference type="SMART" id="SM00387">
    <property type="entry name" value="HATPase_c"/>
    <property type="match status" value="1"/>
</dbReference>
<dbReference type="PROSITE" id="PS50109">
    <property type="entry name" value="HIS_KIN"/>
    <property type="match status" value="1"/>
</dbReference>
<keyword evidence="7" id="KW-0902">Two-component regulatory system</keyword>
<dbReference type="InterPro" id="IPR036097">
    <property type="entry name" value="HisK_dim/P_sf"/>
</dbReference>
<dbReference type="EC" id="2.7.13.3" evidence="3"/>
<dbReference type="Pfam" id="PF02518">
    <property type="entry name" value="HATPase_c"/>
    <property type="match status" value="1"/>
</dbReference>
<keyword evidence="4" id="KW-0597">Phosphoprotein</keyword>
<sequence>MNDREIRIVLIVSSVLTAVLSFICAFFSKICAVLCLALGIILIIIFTVVTKRRYKNLNDLNDYLSLVCKGIYDMNIDDNTEGELSILKNNLYKVITLLQSQNEYLKNDKLYLADSIADISHQLKTPLTSMMMMCELLENEENPDKRQEFVSVINNQLSKMKWLITNILKISKLDADATEFKRDEVSISKVLDDSLKPFALTAELKNIAIQNGANDFVFNGDESWTVEAVSNIVKNCLEHTNDGGKIIIASESTNLYNKLTISDNGCGIAEEDLPHIFERFYHGKNSSKDSVGIGLALAKTVFEKENASVTVESEQGRGSVFEIRFYKSVV</sequence>
<keyword evidence="11" id="KW-1185">Reference proteome</keyword>
<dbReference type="InterPro" id="IPR005467">
    <property type="entry name" value="His_kinase_dom"/>
</dbReference>
<dbReference type="PANTHER" id="PTHR45453:SF1">
    <property type="entry name" value="PHOSPHATE REGULON SENSOR PROTEIN PHOR"/>
    <property type="match status" value="1"/>
</dbReference>
<dbReference type="Gene3D" id="3.30.565.10">
    <property type="entry name" value="Histidine kinase-like ATPase, C-terminal domain"/>
    <property type="match status" value="1"/>
</dbReference>
<accession>A0A1T4MGK3</accession>
<dbReference type="InterPro" id="IPR003661">
    <property type="entry name" value="HisK_dim/P_dom"/>
</dbReference>
<dbReference type="InterPro" id="IPR036890">
    <property type="entry name" value="HATPase_C_sf"/>
</dbReference>
<dbReference type="GO" id="GO:0016036">
    <property type="term" value="P:cellular response to phosphate starvation"/>
    <property type="evidence" value="ECO:0007669"/>
    <property type="project" value="TreeGrafter"/>
</dbReference>
<dbReference type="InterPro" id="IPR003594">
    <property type="entry name" value="HATPase_dom"/>
</dbReference>
<evidence type="ECO:0000256" key="8">
    <source>
        <dbReference type="SAM" id="Phobius"/>
    </source>
</evidence>
<dbReference type="CDD" id="cd00082">
    <property type="entry name" value="HisKA"/>
    <property type="match status" value="1"/>
</dbReference>
<dbReference type="CDD" id="cd00075">
    <property type="entry name" value="HATPase"/>
    <property type="match status" value="1"/>
</dbReference>